<dbReference type="Gene3D" id="1.20.1250.20">
    <property type="entry name" value="MFS general substrate transporter like domains"/>
    <property type="match status" value="2"/>
</dbReference>
<keyword evidence="4" id="KW-1185">Reference proteome</keyword>
<feature type="domain" description="Major facilitator superfamily (MFS) profile" evidence="2">
    <location>
        <begin position="1"/>
        <end position="399"/>
    </location>
</feature>
<dbReference type="SUPFAM" id="SSF103473">
    <property type="entry name" value="MFS general substrate transporter"/>
    <property type="match status" value="1"/>
</dbReference>
<dbReference type="RefSeq" id="WP_147663862.1">
    <property type="nucleotide sequence ID" value="NZ_CP042905.2"/>
</dbReference>
<dbReference type="AlphaFoldDB" id="A0A5B9DCB1"/>
<evidence type="ECO:0000256" key="1">
    <source>
        <dbReference type="SAM" id="Phobius"/>
    </source>
</evidence>
<organism evidence="3 4">
    <name type="scientific">Promethearchaeum syntrophicum</name>
    <dbReference type="NCBI Taxonomy" id="2594042"/>
    <lineage>
        <taxon>Archaea</taxon>
        <taxon>Promethearchaeati</taxon>
        <taxon>Promethearchaeota</taxon>
        <taxon>Promethearchaeia</taxon>
        <taxon>Promethearchaeales</taxon>
        <taxon>Promethearchaeaceae</taxon>
        <taxon>Promethearchaeum</taxon>
    </lineage>
</organism>
<feature type="transmembrane region" description="Helical" evidence="1">
    <location>
        <begin position="373"/>
        <end position="394"/>
    </location>
</feature>
<keyword evidence="1" id="KW-0812">Transmembrane</keyword>
<dbReference type="Pfam" id="PF07690">
    <property type="entry name" value="MFS_1"/>
    <property type="match status" value="1"/>
</dbReference>
<feature type="transmembrane region" description="Helical" evidence="1">
    <location>
        <begin position="212"/>
        <end position="232"/>
    </location>
</feature>
<feature type="transmembrane region" description="Helical" evidence="1">
    <location>
        <begin position="284"/>
        <end position="302"/>
    </location>
</feature>
<dbReference type="InterPro" id="IPR020846">
    <property type="entry name" value="MFS_dom"/>
</dbReference>
<feature type="transmembrane region" description="Helical" evidence="1">
    <location>
        <begin position="21"/>
        <end position="40"/>
    </location>
</feature>
<keyword evidence="1" id="KW-1133">Transmembrane helix</keyword>
<dbReference type="Proteomes" id="UP000321408">
    <property type="component" value="Chromosome"/>
</dbReference>
<reference evidence="3 4" key="1">
    <citation type="journal article" date="2020" name="Nature">
        <title>Isolation of an archaeon at the prokaryote-eukaryote interface.</title>
        <authorList>
            <person name="Imachi H."/>
            <person name="Nobu M.K."/>
            <person name="Nakahara N."/>
            <person name="Morono Y."/>
            <person name="Ogawara M."/>
            <person name="Takaki Y."/>
            <person name="Takano Y."/>
            <person name="Uematsu K."/>
            <person name="Ikuta T."/>
            <person name="Ito M."/>
            <person name="Matsui Y."/>
            <person name="Miyazaki M."/>
            <person name="Murata K."/>
            <person name="Saito Y."/>
            <person name="Sakai S."/>
            <person name="Song C."/>
            <person name="Tasumi E."/>
            <person name="Yamanaka Y."/>
            <person name="Yamaguchi T."/>
            <person name="Kamagata Y."/>
            <person name="Tamaki H."/>
            <person name="Takai K."/>
        </authorList>
    </citation>
    <scope>NUCLEOTIDE SEQUENCE [LARGE SCALE GENOMIC DNA]</scope>
    <source>
        <strain evidence="3 4">MK-D1</strain>
    </source>
</reference>
<dbReference type="OrthoDB" id="85689at2157"/>
<sequence>MSSIKPNVLQNNIIKIALADFFYNFGLIWAIYILYFRFLTYSFQDIGLFEAITSITIIFTELATGSLADIIGRRNTVILGNLSMLIFALVLGLGSGGTYILLVAGIFSGLDFSFRSGARTALLYDTMVNLNRADNFLKVSGKIHALSLISKMAGMILGSFLFLINPRIPYWIWSGFLIISIFILIFVKEPRTEKIQLKISELWKHMVTGVKYIFKNASLLWLTAFFLVANAFPEAYWDIYSQEHMVTLDLPTKWIGIIFALLTGFSSLASYFISEIEQRLGEKVLLLLIIVIQSILFLFMIITKQWYWLLIILFLLTIIRNFSSLLEENYSNKLIPSSMRAGVLSAASFLRNGLFGGWLIIWMYGVLIDSIGIRYVLLISATLVLFFGLTMILLRKYKNNHK</sequence>
<reference evidence="3 4" key="2">
    <citation type="journal article" date="2024" name="Int. J. Syst. Evol. Microbiol.">
        <title>Promethearchaeum syntrophicum gen. nov., sp. nov., an anaerobic, obligately syntrophic archaeon, the first isolate of the lineage 'Asgard' archaea, and proposal of the new archaeal phylum Promethearchaeota phyl. nov. and kingdom Promethearchaeati regn. nov.</title>
        <authorList>
            <person name="Imachi H."/>
            <person name="Nobu M.K."/>
            <person name="Kato S."/>
            <person name="Takaki Y."/>
            <person name="Miyazaki M."/>
            <person name="Miyata M."/>
            <person name="Ogawara M."/>
            <person name="Saito Y."/>
            <person name="Sakai S."/>
            <person name="Tahara Y.O."/>
            <person name="Takano Y."/>
            <person name="Tasumi E."/>
            <person name="Uematsu K."/>
            <person name="Yoshimura T."/>
            <person name="Itoh T."/>
            <person name="Ohkuma M."/>
            <person name="Takai K."/>
        </authorList>
    </citation>
    <scope>NUCLEOTIDE SEQUENCE [LARGE SCALE GENOMIC DNA]</scope>
    <source>
        <strain evidence="3 4">MK-D1</strain>
    </source>
</reference>
<dbReference type="GeneID" id="41330749"/>
<dbReference type="KEGG" id="psyt:DSAG12_02770"/>
<evidence type="ECO:0000313" key="4">
    <source>
        <dbReference type="Proteomes" id="UP000321408"/>
    </source>
</evidence>
<dbReference type="PROSITE" id="PS50850">
    <property type="entry name" value="MFS"/>
    <property type="match status" value="1"/>
</dbReference>
<dbReference type="PANTHER" id="PTHR23530:SF1">
    <property type="entry name" value="PERMEASE, MAJOR FACILITATOR SUPERFAMILY-RELATED"/>
    <property type="match status" value="1"/>
</dbReference>
<proteinExistence type="predicted"/>
<feature type="transmembrane region" description="Helical" evidence="1">
    <location>
        <begin position="170"/>
        <end position="187"/>
    </location>
</feature>
<feature type="transmembrane region" description="Helical" evidence="1">
    <location>
        <begin position="46"/>
        <end position="64"/>
    </location>
</feature>
<feature type="transmembrane region" description="Helical" evidence="1">
    <location>
        <begin position="347"/>
        <end position="367"/>
    </location>
</feature>
<dbReference type="InterPro" id="IPR053160">
    <property type="entry name" value="MFS_DHA3_Transporter"/>
</dbReference>
<accession>A0A5B9DCB1</accession>
<keyword evidence="1" id="KW-0472">Membrane</keyword>
<dbReference type="PANTHER" id="PTHR23530">
    <property type="entry name" value="TRANSPORT PROTEIN-RELATED"/>
    <property type="match status" value="1"/>
</dbReference>
<protein>
    <submittedName>
        <fullName evidence="3">MFS transporter</fullName>
    </submittedName>
</protein>
<dbReference type="InterPro" id="IPR011701">
    <property type="entry name" value="MFS"/>
</dbReference>
<evidence type="ECO:0000259" key="2">
    <source>
        <dbReference type="PROSITE" id="PS50850"/>
    </source>
</evidence>
<evidence type="ECO:0000313" key="3">
    <source>
        <dbReference type="EMBL" id="QEE16939.1"/>
    </source>
</evidence>
<feature type="transmembrane region" description="Helical" evidence="1">
    <location>
        <begin position="308"/>
        <end position="326"/>
    </location>
</feature>
<gene>
    <name evidence="3" type="ORF">DSAG12_02770</name>
</gene>
<dbReference type="EMBL" id="CP042905">
    <property type="protein sequence ID" value="QEE16939.1"/>
    <property type="molecule type" value="Genomic_DNA"/>
</dbReference>
<name>A0A5B9DCB1_9ARCH</name>
<feature type="transmembrane region" description="Helical" evidence="1">
    <location>
        <begin position="252"/>
        <end position="272"/>
    </location>
</feature>
<dbReference type="GO" id="GO:0022857">
    <property type="term" value="F:transmembrane transporter activity"/>
    <property type="evidence" value="ECO:0007669"/>
    <property type="project" value="InterPro"/>
</dbReference>
<dbReference type="InterPro" id="IPR036259">
    <property type="entry name" value="MFS_trans_sf"/>
</dbReference>